<feature type="compositionally biased region" description="Polar residues" evidence="2">
    <location>
        <begin position="81"/>
        <end position="90"/>
    </location>
</feature>
<organism evidence="3 4">
    <name type="scientific">Sistotremastrum niveocremeum HHB9708</name>
    <dbReference type="NCBI Taxonomy" id="1314777"/>
    <lineage>
        <taxon>Eukaryota</taxon>
        <taxon>Fungi</taxon>
        <taxon>Dikarya</taxon>
        <taxon>Basidiomycota</taxon>
        <taxon>Agaricomycotina</taxon>
        <taxon>Agaricomycetes</taxon>
        <taxon>Sistotremastrales</taxon>
        <taxon>Sistotremastraceae</taxon>
        <taxon>Sertulicium</taxon>
        <taxon>Sertulicium niveocremeum</taxon>
    </lineage>
</organism>
<protein>
    <submittedName>
        <fullName evidence="3">Uncharacterized protein</fullName>
    </submittedName>
</protein>
<feature type="region of interest" description="Disordered" evidence="2">
    <location>
        <begin position="80"/>
        <end position="206"/>
    </location>
</feature>
<name>A0A164WAW7_9AGAM</name>
<sequence length="532" mass="58250">MENNPFYGLPPGTPQPEDQRQVLPYAYTPGIWPTPPGVIPQGPYHPSSSPIPQMFDPYNHPQGGYARLPHVQQALQGPMSLMQSPNTTSHEMPYREQRPASPAIDASGTPLRRSPRKVHATGTSGTEATRENASNHASSAAQEVDDVDEPTAPVKRGRGRPRGSKTGQGGGRGGKKSTGGDGRATETSKAKKRKAENSDDEVADLDPKLAASVAVVVPGDAKAETEDAGKKRKLWRDEEIVAMVGYITQESIFPDFKLNKHAHFIKIAESICPRFDAGQIDNKWKKIWITYRVCKKRESHTGGADGDEPRQLEDKDAVSAEDLQGVIGDIENVDDSEKYVPGSGNSEGPDVAETVTLVGGKPVRIQKGSFGGISVAILEPFARSEVYRLLDKVAYDHPEVTRDTKYSSSKKVKDEPVPKKAKLSRSSSPDPEDRGTEFSQILAHIQRRDALNSKLTQRQLELAELQERRQQEQQAREIAAAEAANKLAAEEQQAKRWAQASDWAASTHPILRAKGERMLQQLAAEDEQAGQM</sequence>
<accession>A0A164WAW7</accession>
<feature type="compositionally biased region" description="Basic and acidic residues" evidence="2">
    <location>
        <begin position="400"/>
        <end position="418"/>
    </location>
</feature>
<dbReference type="AlphaFoldDB" id="A0A164WAW7"/>
<keyword evidence="4" id="KW-1185">Reference proteome</keyword>
<keyword evidence="1" id="KW-0175">Coiled coil</keyword>
<dbReference type="Proteomes" id="UP000076722">
    <property type="component" value="Unassembled WGS sequence"/>
</dbReference>
<proteinExistence type="predicted"/>
<feature type="compositionally biased region" description="Polar residues" evidence="2">
    <location>
        <begin position="121"/>
        <end position="141"/>
    </location>
</feature>
<feature type="coiled-coil region" evidence="1">
    <location>
        <begin position="448"/>
        <end position="500"/>
    </location>
</feature>
<dbReference type="STRING" id="1314777.A0A164WAW7"/>
<feature type="region of interest" description="Disordered" evidence="2">
    <location>
        <begin position="400"/>
        <end position="435"/>
    </location>
</feature>
<gene>
    <name evidence="3" type="ORF">SISNIDRAFT_484416</name>
</gene>
<evidence type="ECO:0000256" key="2">
    <source>
        <dbReference type="SAM" id="MobiDB-lite"/>
    </source>
</evidence>
<reference evidence="3 4" key="1">
    <citation type="journal article" date="2016" name="Mol. Biol. Evol.">
        <title>Comparative Genomics of Early-Diverging Mushroom-Forming Fungi Provides Insights into the Origins of Lignocellulose Decay Capabilities.</title>
        <authorList>
            <person name="Nagy L.G."/>
            <person name="Riley R."/>
            <person name="Tritt A."/>
            <person name="Adam C."/>
            <person name="Daum C."/>
            <person name="Floudas D."/>
            <person name="Sun H."/>
            <person name="Yadav J.S."/>
            <person name="Pangilinan J."/>
            <person name="Larsson K.H."/>
            <person name="Matsuura K."/>
            <person name="Barry K."/>
            <person name="Labutti K."/>
            <person name="Kuo R."/>
            <person name="Ohm R.A."/>
            <person name="Bhattacharya S.S."/>
            <person name="Shirouzu T."/>
            <person name="Yoshinaga Y."/>
            <person name="Martin F.M."/>
            <person name="Grigoriev I.V."/>
            <person name="Hibbett D.S."/>
        </authorList>
    </citation>
    <scope>NUCLEOTIDE SEQUENCE [LARGE SCALE GENOMIC DNA]</scope>
    <source>
        <strain evidence="3 4">HHB9708</strain>
    </source>
</reference>
<feature type="region of interest" description="Disordered" evidence="2">
    <location>
        <begin position="1"/>
        <end position="20"/>
    </location>
</feature>
<evidence type="ECO:0000256" key="1">
    <source>
        <dbReference type="SAM" id="Coils"/>
    </source>
</evidence>
<evidence type="ECO:0000313" key="3">
    <source>
        <dbReference type="EMBL" id="KZS94895.1"/>
    </source>
</evidence>
<dbReference type="OrthoDB" id="3270471at2759"/>
<evidence type="ECO:0000313" key="4">
    <source>
        <dbReference type="Proteomes" id="UP000076722"/>
    </source>
</evidence>
<feature type="compositionally biased region" description="Gly residues" evidence="2">
    <location>
        <begin position="166"/>
        <end position="182"/>
    </location>
</feature>
<dbReference type="EMBL" id="KV419403">
    <property type="protein sequence ID" value="KZS94895.1"/>
    <property type="molecule type" value="Genomic_DNA"/>
</dbReference>